<dbReference type="Gene3D" id="3.30.565.10">
    <property type="entry name" value="Histidine kinase-like ATPase, C-terminal domain"/>
    <property type="match status" value="1"/>
</dbReference>
<dbReference type="PANTHER" id="PTHR35526:SF6">
    <property type="entry name" value="SLR1861 PROTEIN"/>
    <property type="match status" value="1"/>
</dbReference>
<dbReference type="PANTHER" id="PTHR35526">
    <property type="entry name" value="ANTI-SIGMA-F FACTOR RSBW-RELATED"/>
    <property type="match status" value="1"/>
</dbReference>
<sequence length="135" mass="15492">MKEITIDALIENINTVTAFVDDLLDEIDCPMKSKIQIHIVIDEIFGNICHYAYKDSVGTVTVSVEFQNTPKAICLTFTDNGIPYNPLETEDPDITLSSEERNIGGLGIYLVKRNMDEIKYEYINKQNRLWMEKKL</sequence>
<dbReference type="InterPro" id="IPR036890">
    <property type="entry name" value="HATPase_C_sf"/>
</dbReference>
<keyword evidence="4" id="KW-1185">Reference proteome</keyword>
<protein>
    <submittedName>
        <fullName evidence="3">ATP-binding protein</fullName>
    </submittedName>
</protein>
<accession>A0ABR7NBI2</accession>
<dbReference type="InterPro" id="IPR050267">
    <property type="entry name" value="Anti-sigma-factor_SerPK"/>
</dbReference>
<evidence type="ECO:0000256" key="1">
    <source>
        <dbReference type="ARBA" id="ARBA00022527"/>
    </source>
</evidence>
<feature type="domain" description="Histidine kinase/HSP90-like ATPase" evidence="2">
    <location>
        <begin position="8"/>
        <end position="133"/>
    </location>
</feature>
<dbReference type="InterPro" id="IPR003594">
    <property type="entry name" value="HATPase_dom"/>
</dbReference>
<keyword evidence="1" id="KW-0418">Kinase</keyword>
<evidence type="ECO:0000313" key="3">
    <source>
        <dbReference type="EMBL" id="MBC8573757.1"/>
    </source>
</evidence>
<evidence type="ECO:0000313" key="4">
    <source>
        <dbReference type="Proteomes" id="UP000657421"/>
    </source>
</evidence>
<keyword evidence="1" id="KW-0808">Transferase</keyword>
<dbReference type="Proteomes" id="UP000657421">
    <property type="component" value="Unassembled WGS sequence"/>
</dbReference>
<organism evidence="3 4">
    <name type="scientific">Jingyaoa shaoxingensis</name>
    <dbReference type="NCBI Taxonomy" id="2763671"/>
    <lineage>
        <taxon>Bacteria</taxon>
        <taxon>Bacillati</taxon>
        <taxon>Bacillota</taxon>
        <taxon>Clostridia</taxon>
        <taxon>Lachnospirales</taxon>
        <taxon>Lachnospiraceae</taxon>
        <taxon>Jingyaoa</taxon>
    </lineage>
</organism>
<keyword evidence="3" id="KW-0547">Nucleotide-binding</keyword>
<keyword evidence="3" id="KW-0067">ATP-binding</keyword>
<dbReference type="RefSeq" id="WP_249309052.1">
    <property type="nucleotide sequence ID" value="NZ_JACRSZ010000012.1"/>
</dbReference>
<keyword evidence="1" id="KW-0723">Serine/threonine-protein kinase</keyword>
<dbReference type="Pfam" id="PF13581">
    <property type="entry name" value="HATPase_c_2"/>
    <property type="match status" value="1"/>
</dbReference>
<evidence type="ECO:0000259" key="2">
    <source>
        <dbReference type="Pfam" id="PF13581"/>
    </source>
</evidence>
<reference evidence="3 4" key="1">
    <citation type="submission" date="2020-08" db="EMBL/GenBank/DDBJ databases">
        <title>Genome public.</title>
        <authorList>
            <person name="Liu C."/>
            <person name="Sun Q."/>
        </authorList>
    </citation>
    <scope>NUCLEOTIDE SEQUENCE [LARGE SCALE GENOMIC DNA]</scope>
    <source>
        <strain evidence="3 4">NSJ-46</strain>
    </source>
</reference>
<name>A0ABR7NBI2_9FIRM</name>
<comment type="caution">
    <text evidence="3">The sequence shown here is derived from an EMBL/GenBank/DDBJ whole genome shotgun (WGS) entry which is preliminary data.</text>
</comment>
<proteinExistence type="predicted"/>
<gene>
    <name evidence="3" type="ORF">H8716_11785</name>
</gene>
<dbReference type="GO" id="GO:0005524">
    <property type="term" value="F:ATP binding"/>
    <property type="evidence" value="ECO:0007669"/>
    <property type="project" value="UniProtKB-KW"/>
</dbReference>
<dbReference type="SUPFAM" id="SSF55874">
    <property type="entry name" value="ATPase domain of HSP90 chaperone/DNA topoisomerase II/histidine kinase"/>
    <property type="match status" value="1"/>
</dbReference>
<dbReference type="CDD" id="cd16936">
    <property type="entry name" value="HATPase_RsbW-like"/>
    <property type="match status" value="1"/>
</dbReference>
<dbReference type="EMBL" id="JACRSZ010000012">
    <property type="protein sequence ID" value="MBC8573757.1"/>
    <property type="molecule type" value="Genomic_DNA"/>
</dbReference>